<name>A0ACB6R175_9PLEO</name>
<comment type="caution">
    <text evidence="1">The sequence shown here is derived from an EMBL/GenBank/DDBJ whole genome shotgun (WGS) entry which is preliminary data.</text>
</comment>
<dbReference type="EMBL" id="MU003503">
    <property type="protein sequence ID" value="KAF2472085.1"/>
    <property type="molecule type" value="Genomic_DNA"/>
</dbReference>
<organism evidence="1 2">
    <name type="scientific">Lindgomyces ingoldianus</name>
    <dbReference type="NCBI Taxonomy" id="673940"/>
    <lineage>
        <taxon>Eukaryota</taxon>
        <taxon>Fungi</taxon>
        <taxon>Dikarya</taxon>
        <taxon>Ascomycota</taxon>
        <taxon>Pezizomycotina</taxon>
        <taxon>Dothideomycetes</taxon>
        <taxon>Pleosporomycetidae</taxon>
        <taxon>Pleosporales</taxon>
        <taxon>Lindgomycetaceae</taxon>
        <taxon>Lindgomyces</taxon>
    </lineage>
</organism>
<evidence type="ECO:0000313" key="1">
    <source>
        <dbReference type="EMBL" id="KAF2472085.1"/>
    </source>
</evidence>
<reference evidence="1" key="1">
    <citation type="journal article" date="2020" name="Stud. Mycol.">
        <title>101 Dothideomycetes genomes: a test case for predicting lifestyles and emergence of pathogens.</title>
        <authorList>
            <person name="Haridas S."/>
            <person name="Albert R."/>
            <person name="Binder M."/>
            <person name="Bloem J."/>
            <person name="Labutti K."/>
            <person name="Salamov A."/>
            <person name="Andreopoulos B."/>
            <person name="Baker S."/>
            <person name="Barry K."/>
            <person name="Bills G."/>
            <person name="Bluhm B."/>
            <person name="Cannon C."/>
            <person name="Castanera R."/>
            <person name="Culley D."/>
            <person name="Daum C."/>
            <person name="Ezra D."/>
            <person name="Gonzalez J."/>
            <person name="Henrissat B."/>
            <person name="Kuo A."/>
            <person name="Liang C."/>
            <person name="Lipzen A."/>
            <person name="Lutzoni F."/>
            <person name="Magnuson J."/>
            <person name="Mondo S."/>
            <person name="Nolan M."/>
            <person name="Ohm R."/>
            <person name="Pangilinan J."/>
            <person name="Park H.-J."/>
            <person name="Ramirez L."/>
            <person name="Alfaro M."/>
            <person name="Sun H."/>
            <person name="Tritt A."/>
            <person name="Yoshinaga Y."/>
            <person name="Zwiers L.-H."/>
            <person name="Turgeon B."/>
            <person name="Goodwin S."/>
            <person name="Spatafora J."/>
            <person name="Crous P."/>
            <person name="Grigoriev I."/>
        </authorList>
    </citation>
    <scope>NUCLEOTIDE SEQUENCE</scope>
    <source>
        <strain evidence="1">ATCC 200398</strain>
    </source>
</reference>
<gene>
    <name evidence="1" type="ORF">BDR25DRAFT_353825</name>
</gene>
<accession>A0ACB6R175</accession>
<evidence type="ECO:0000313" key="2">
    <source>
        <dbReference type="Proteomes" id="UP000799755"/>
    </source>
</evidence>
<keyword evidence="2" id="KW-1185">Reference proteome</keyword>
<dbReference type="Proteomes" id="UP000799755">
    <property type="component" value="Unassembled WGS sequence"/>
</dbReference>
<sequence>MFHLLNQLVTKKRSDCREQIHGVYEIALAERFIEECGEKTHDDIMFSTLGSQLRCRRSFVLKKGEKVSMRPNQTSFLLGFSQGGHTQIFPSSLYRPLAPLFHRILAFLFPITEDSSRNYPSGIAGIPSSNCCETCKLVVICSATKRGQLVDHAGKAVVTAQAYQPLGSDLSETMIHRPQQQHSLWSSEFGEKVASASAKNLHIMMLQSTQRDGGMFLNMRLLDLGRRVSTSSSSQERTSLVPGSPAYSSNEVLAQILYTILNWSDPGRSIIFISTGCGYGSFPSDLAVLNHMLYGKALQSLQAPINNSEEQFSPNTLAAVSAIWRVKGIFATVDRSLKQTIHARALSHMLKVRGIRNLDDPLEFFLTLECQLHCIFDSEDWDVAFQQWRGQSELSMRYWTLLRGFRPFFGRRTLPSHCRCYEARNHTSFHWCRTLQPNDFYNQAPPTTDPLVPIVFELRDTEIAPLLGYHFLYSILIHRMATHLSSLLLIDPVSSQMLDPTLSPTYFFFAFPVSIGIDNPNAFFPTNPLPSLSRSKPLIFLLRVRNVQLSQRIWMMYSQVRLWKPIGCLFYLNALKCSFLWAGTTEMRVDSECRERYRGLLTREYWVRAGQSGAFISER</sequence>
<protein>
    <submittedName>
        <fullName evidence="1">Uncharacterized protein</fullName>
    </submittedName>
</protein>
<proteinExistence type="predicted"/>